<proteinExistence type="predicted"/>
<dbReference type="EMBL" id="CP019948">
    <property type="protein sequence ID" value="ARN80311.1"/>
    <property type="molecule type" value="Genomic_DNA"/>
</dbReference>
<gene>
    <name evidence="1" type="ORF">B1812_03570</name>
</gene>
<sequence length="275" mass="29321">MVMERLLILGTSAVVFLCVGVAMLILAATPPKRGAGGVAPPAIVKEARRQPMSEAQLSQALDEALGSAPEYVGFFGRFAQAFPVDYAAATGAFKARLKALGHADSADYYVSEAIRLLRKSQGALVAKAEPEPLMRVFDAQLAVMRAMAEENPRMCVGFLYGATAQDFERAAAAKRPLVAEMALARLEATANGQAKRIDRGAPSPADVKALEKALAERGLSETEVDVLIGGRTLDPPLDDARMCSIGVAYLEALRALPEASRTKIYSLLLEQMARS</sequence>
<organism evidence="1 2">
    <name type="scientific">Methylocystis bryophila</name>
    <dbReference type="NCBI Taxonomy" id="655015"/>
    <lineage>
        <taxon>Bacteria</taxon>
        <taxon>Pseudomonadati</taxon>
        <taxon>Pseudomonadota</taxon>
        <taxon>Alphaproteobacteria</taxon>
        <taxon>Hyphomicrobiales</taxon>
        <taxon>Methylocystaceae</taxon>
        <taxon>Methylocystis</taxon>
    </lineage>
</organism>
<evidence type="ECO:0000313" key="1">
    <source>
        <dbReference type="EMBL" id="ARN80311.1"/>
    </source>
</evidence>
<accession>A0A1W6MRS5</accession>
<keyword evidence="2" id="KW-1185">Reference proteome</keyword>
<evidence type="ECO:0000313" key="2">
    <source>
        <dbReference type="Proteomes" id="UP000193978"/>
    </source>
</evidence>
<dbReference type="Proteomes" id="UP000193978">
    <property type="component" value="Chromosome"/>
</dbReference>
<dbReference type="KEGG" id="mbry:B1812_03570"/>
<dbReference type="OrthoDB" id="8456271at2"/>
<protein>
    <submittedName>
        <fullName evidence="1">Uncharacterized protein</fullName>
    </submittedName>
</protein>
<name>A0A1W6MRS5_9HYPH</name>
<dbReference type="AlphaFoldDB" id="A0A1W6MRS5"/>
<reference evidence="1 2" key="1">
    <citation type="submission" date="2017-02" db="EMBL/GenBank/DDBJ databases">
        <authorList>
            <person name="Peterson S.W."/>
        </authorList>
    </citation>
    <scope>NUCLEOTIDE SEQUENCE [LARGE SCALE GENOMIC DNA]</scope>
    <source>
        <strain evidence="1 2">S285</strain>
    </source>
</reference>